<evidence type="ECO:0000256" key="1">
    <source>
        <dbReference type="ARBA" id="ARBA00004873"/>
    </source>
</evidence>
<name>A0A833QIG1_9POAL</name>
<dbReference type="AlphaFoldDB" id="A0A833QIG1"/>
<keyword evidence="3" id="KW-0028">Amino-acid biosynthesis</keyword>
<keyword evidence="3" id="KW-0057">Aromatic amino acid biosynthesis</keyword>
<dbReference type="EMBL" id="SWLB01000019">
    <property type="protein sequence ID" value="KAF3325865.1"/>
    <property type="molecule type" value="Genomic_DNA"/>
</dbReference>
<dbReference type="Proteomes" id="UP000623129">
    <property type="component" value="Unassembled WGS sequence"/>
</dbReference>
<dbReference type="PROSITE" id="PS51273">
    <property type="entry name" value="GATASE_TYPE_1"/>
    <property type="match status" value="1"/>
</dbReference>
<accession>A0A833QIG1</accession>
<dbReference type="CDD" id="cd01743">
    <property type="entry name" value="GATase1_Anthranilate_Synthase"/>
    <property type="match status" value="1"/>
</dbReference>
<keyword evidence="3" id="KW-0822">Tryptophan biosynthesis</keyword>
<keyword evidence="4" id="KW-0315">Glutamine amidotransferase</keyword>
<dbReference type="PANTHER" id="PTHR43418:SF4">
    <property type="entry name" value="MULTIFUNCTIONAL TRYPTOPHAN BIOSYNTHESIS PROTEIN"/>
    <property type="match status" value="1"/>
</dbReference>
<comment type="caution">
    <text evidence="6">The sequence shown here is derived from an EMBL/GenBank/DDBJ whole genome shotgun (WGS) entry which is preliminary data.</text>
</comment>
<dbReference type="Gene3D" id="3.40.50.880">
    <property type="match status" value="1"/>
</dbReference>
<organism evidence="6 7">
    <name type="scientific">Carex littledalei</name>
    <dbReference type="NCBI Taxonomy" id="544730"/>
    <lineage>
        <taxon>Eukaryota</taxon>
        <taxon>Viridiplantae</taxon>
        <taxon>Streptophyta</taxon>
        <taxon>Embryophyta</taxon>
        <taxon>Tracheophyta</taxon>
        <taxon>Spermatophyta</taxon>
        <taxon>Magnoliopsida</taxon>
        <taxon>Liliopsida</taxon>
        <taxon>Poales</taxon>
        <taxon>Cyperaceae</taxon>
        <taxon>Cyperoideae</taxon>
        <taxon>Cariceae</taxon>
        <taxon>Carex</taxon>
        <taxon>Carex subgen. Euthyceras</taxon>
    </lineage>
</organism>
<evidence type="ECO:0000256" key="3">
    <source>
        <dbReference type="ARBA" id="ARBA00022822"/>
    </source>
</evidence>
<feature type="domain" description="Glutamine amidotransferase" evidence="5">
    <location>
        <begin position="9"/>
        <end position="104"/>
    </location>
</feature>
<dbReference type="GO" id="GO:0004049">
    <property type="term" value="F:anthranilate synthase activity"/>
    <property type="evidence" value="ECO:0007669"/>
    <property type="project" value="UniProtKB-EC"/>
</dbReference>
<dbReference type="InterPro" id="IPR050472">
    <property type="entry name" value="Anth_synth/Amidotransfase"/>
</dbReference>
<dbReference type="EC" id="4.1.3.27" evidence="2"/>
<evidence type="ECO:0000259" key="5">
    <source>
        <dbReference type="Pfam" id="PF00117"/>
    </source>
</evidence>
<sequence length="190" mass="21277">MCADDIGVCLHILRQCGDIPILGVCLGHQALGLVHGAKIAHAPELVHGRLSEIEHIGRGLFKHIPSGRSSGFKVVRYHSLVIEANSLPKELVPIAWTTSDRTLSFLETEHPCTISNPLSNTNGSSSFDLTKRVLMGVMHSSRPHYGVQNKRIFFMALLLCHVCLICEDEMVTLYWFLFLPRKSIYLSWLM</sequence>
<evidence type="ECO:0000256" key="2">
    <source>
        <dbReference type="ARBA" id="ARBA00012266"/>
    </source>
</evidence>
<dbReference type="InterPro" id="IPR029062">
    <property type="entry name" value="Class_I_gatase-like"/>
</dbReference>
<evidence type="ECO:0000313" key="6">
    <source>
        <dbReference type="EMBL" id="KAF3325865.1"/>
    </source>
</evidence>
<dbReference type="Pfam" id="PF00117">
    <property type="entry name" value="GATase"/>
    <property type="match status" value="1"/>
</dbReference>
<proteinExistence type="predicted"/>
<dbReference type="InterPro" id="IPR017926">
    <property type="entry name" value="GATASE"/>
</dbReference>
<dbReference type="OrthoDB" id="748336at2759"/>
<reference evidence="6" key="1">
    <citation type="submission" date="2020-01" db="EMBL/GenBank/DDBJ databases">
        <title>Genome sequence of Kobresia littledalei, the first chromosome-level genome in the family Cyperaceae.</title>
        <authorList>
            <person name="Qu G."/>
        </authorList>
    </citation>
    <scope>NUCLEOTIDE SEQUENCE</scope>
    <source>
        <strain evidence="6">C.B.Clarke</strain>
        <tissue evidence="6">Leaf</tissue>
    </source>
</reference>
<dbReference type="GO" id="GO:0000162">
    <property type="term" value="P:L-tryptophan biosynthetic process"/>
    <property type="evidence" value="ECO:0007669"/>
    <property type="project" value="UniProtKB-KW"/>
</dbReference>
<protein>
    <recommendedName>
        <fullName evidence="2">anthranilate synthase</fullName>
        <ecNumber evidence="2">4.1.3.27</ecNumber>
    </recommendedName>
</protein>
<evidence type="ECO:0000256" key="4">
    <source>
        <dbReference type="ARBA" id="ARBA00022962"/>
    </source>
</evidence>
<comment type="pathway">
    <text evidence="1">Amino-acid biosynthesis; L-tryptophan biosynthesis; L-tryptophan from chorismate: step 1/5.</text>
</comment>
<dbReference type="GO" id="GO:0005829">
    <property type="term" value="C:cytosol"/>
    <property type="evidence" value="ECO:0007669"/>
    <property type="project" value="TreeGrafter"/>
</dbReference>
<evidence type="ECO:0000313" key="7">
    <source>
        <dbReference type="Proteomes" id="UP000623129"/>
    </source>
</evidence>
<dbReference type="PRINTS" id="PR00097">
    <property type="entry name" value="ANTSNTHASEII"/>
</dbReference>
<dbReference type="PANTHER" id="PTHR43418">
    <property type="entry name" value="MULTIFUNCTIONAL TRYPTOPHAN BIOSYNTHESIS PROTEIN-RELATED"/>
    <property type="match status" value="1"/>
</dbReference>
<dbReference type="SUPFAM" id="SSF52317">
    <property type="entry name" value="Class I glutamine amidotransferase-like"/>
    <property type="match status" value="1"/>
</dbReference>
<dbReference type="InterPro" id="IPR006221">
    <property type="entry name" value="TrpG/PapA_dom"/>
</dbReference>
<gene>
    <name evidence="6" type="ORF">FCM35_KLT08945</name>
</gene>
<keyword evidence="7" id="KW-1185">Reference proteome</keyword>